<dbReference type="RefSeq" id="WP_281190445.1">
    <property type="nucleotide sequence ID" value="NZ_FMCU01000008.1"/>
</dbReference>
<organism evidence="1 2">
    <name type="scientific">Micromonospora matsumotoense</name>
    <dbReference type="NCBI Taxonomy" id="121616"/>
    <lineage>
        <taxon>Bacteria</taxon>
        <taxon>Bacillati</taxon>
        <taxon>Actinomycetota</taxon>
        <taxon>Actinomycetes</taxon>
        <taxon>Micromonosporales</taxon>
        <taxon>Micromonosporaceae</taxon>
        <taxon>Micromonospora</taxon>
    </lineage>
</organism>
<evidence type="ECO:0000313" key="2">
    <source>
        <dbReference type="Proteomes" id="UP000198797"/>
    </source>
</evidence>
<name>A0A1C4Z8R0_9ACTN</name>
<gene>
    <name evidence="1" type="ORF">GA0070216_108263</name>
</gene>
<dbReference type="STRING" id="121616.GA0070216_108263"/>
<dbReference type="EMBL" id="FMCU01000008">
    <property type="protein sequence ID" value="SCF29298.1"/>
    <property type="molecule type" value="Genomic_DNA"/>
</dbReference>
<sequence length="43" mass="5155">MVPADVVNETGVTVVDVREHLDHDEWEVASIRYSATWRSWRRW</sequence>
<dbReference type="AlphaFoldDB" id="A0A1C4Z8R0"/>
<reference evidence="2" key="1">
    <citation type="submission" date="2016-06" db="EMBL/GenBank/DDBJ databases">
        <authorList>
            <person name="Varghese N."/>
            <person name="Submissions Spin"/>
        </authorList>
    </citation>
    <scope>NUCLEOTIDE SEQUENCE [LARGE SCALE GENOMIC DNA]</scope>
    <source>
        <strain evidence="2">DSM 44100</strain>
    </source>
</reference>
<evidence type="ECO:0000313" key="1">
    <source>
        <dbReference type="EMBL" id="SCF29298.1"/>
    </source>
</evidence>
<keyword evidence="2" id="KW-1185">Reference proteome</keyword>
<dbReference type="Proteomes" id="UP000198797">
    <property type="component" value="Unassembled WGS sequence"/>
</dbReference>
<proteinExistence type="predicted"/>
<accession>A0A1C4Z8R0</accession>
<protein>
    <submittedName>
        <fullName evidence="1">Uncharacterized protein</fullName>
    </submittedName>
</protein>